<gene>
    <name evidence="3" type="ORF">WM41_1481</name>
</gene>
<feature type="chain" id="PRO_5047326534" description="DUF4439 domain-containing protein" evidence="2">
    <location>
        <begin position="24"/>
        <end position="295"/>
    </location>
</feature>
<dbReference type="PROSITE" id="PS51257">
    <property type="entry name" value="PROKAR_LIPOPROTEIN"/>
    <property type="match status" value="1"/>
</dbReference>
<dbReference type="Proteomes" id="UP000070339">
    <property type="component" value="Unassembled WGS sequence"/>
</dbReference>
<dbReference type="InterPro" id="IPR012347">
    <property type="entry name" value="Ferritin-like"/>
</dbReference>
<feature type="signal peptide" evidence="2">
    <location>
        <begin position="1"/>
        <end position="23"/>
    </location>
</feature>
<organism evidence="3 4">
    <name type="scientific">Corynebacterium simulans</name>
    <dbReference type="NCBI Taxonomy" id="146827"/>
    <lineage>
        <taxon>Bacteria</taxon>
        <taxon>Bacillati</taxon>
        <taxon>Actinomycetota</taxon>
        <taxon>Actinomycetes</taxon>
        <taxon>Mycobacteriales</taxon>
        <taxon>Corynebacteriaceae</taxon>
        <taxon>Corynebacterium</taxon>
    </lineage>
</organism>
<evidence type="ECO:0008006" key="5">
    <source>
        <dbReference type="Google" id="ProtNLM"/>
    </source>
</evidence>
<dbReference type="InterPro" id="IPR009078">
    <property type="entry name" value="Ferritin-like_SF"/>
</dbReference>
<feature type="compositionally biased region" description="Pro residues" evidence="1">
    <location>
        <begin position="225"/>
        <end position="237"/>
    </location>
</feature>
<evidence type="ECO:0000256" key="1">
    <source>
        <dbReference type="SAM" id="MobiDB-lite"/>
    </source>
</evidence>
<feature type="region of interest" description="Disordered" evidence="1">
    <location>
        <begin position="88"/>
        <end position="108"/>
    </location>
</feature>
<sequence length="295" mass="31838">MNRRALAPIATLTALGTLAPALSGCQAVDSIVDYFGPRPNEALVGLGRSADADAQQLAAVDPHASQLRSEQADALYAEVERLCGRNEKGAAPRSCEVQRDPQAADQEPAAENIDVIEVMDQAAVHTRDALSEVSAESRALVTNQAIILDAWEPSQLPESPELDPSEAARARELLEWEYEQVYGLDFARSYAAPSMEENIDDRLEMHEKRIAALQKSLAPLGEVPQPAPAYEPTPEEMPLPSDAASAQAFVDHLGWNDSLEWSSVASQAAAPTAEGEERVAWRNWLIAVAAQSHGL</sequence>
<keyword evidence="2" id="KW-0732">Signal</keyword>
<reference evidence="3 4" key="1">
    <citation type="journal article" date="2016" name="Int. J. Syst. Evol. Microbiol.">
        <title>Resolving the Complexity of Human Skin Metagenomes Using Single-Molecule Sequencing.</title>
        <authorList>
            <consortium name="NISC Comparative Sequencing Program"/>
            <person name="Tsai Y.C."/>
            <person name="Conlan S."/>
            <person name="Deming C."/>
            <person name="Segre J.A."/>
            <person name="Kong H.H."/>
            <person name="Korlach J."/>
            <person name="Oh J."/>
        </authorList>
    </citation>
    <scope>NUCLEOTIDE SEQUENCE [LARGE SCALE GENOMIC DNA]</scope>
    <source>
        <strain evidence="3 4">1B08</strain>
    </source>
</reference>
<dbReference type="SUPFAM" id="SSF47240">
    <property type="entry name" value="Ferritin-like"/>
    <property type="match status" value="1"/>
</dbReference>
<evidence type="ECO:0000313" key="3">
    <source>
        <dbReference type="EMBL" id="KXU17919.1"/>
    </source>
</evidence>
<dbReference type="RefSeq" id="WP_082778615.1">
    <property type="nucleotide sequence ID" value="NZ_LTEB01000028.1"/>
</dbReference>
<protein>
    <recommendedName>
        <fullName evidence="5">DUF4439 domain-containing protein</fullName>
    </recommendedName>
</protein>
<name>A0ABR5V8L4_9CORY</name>
<dbReference type="EMBL" id="LTEB01000028">
    <property type="protein sequence ID" value="KXU17919.1"/>
    <property type="molecule type" value="Genomic_DNA"/>
</dbReference>
<accession>A0ABR5V8L4</accession>
<feature type="region of interest" description="Disordered" evidence="1">
    <location>
        <begin position="221"/>
        <end position="240"/>
    </location>
</feature>
<evidence type="ECO:0000256" key="2">
    <source>
        <dbReference type="SAM" id="SignalP"/>
    </source>
</evidence>
<keyword evidence="4" id="KW-1185">Reference proteome</keyword>
<proteinExistence type="predicted"/>
<dbReference type="Gene3D" id="1.20.1260.10">
    <property type="match status" value="1"/>
</dbReference>
<comment type="caution">
    <text evidence="3">The sequence shown here is derived from an EMBL/GenBank/DDBJ whole genome shotgun (WGS) entry which is preliminary data.</text>
</comment>
<evidence type="ECO:0000313" key="4">
    <source>
        <dbReference type="Proteomes" id="UP000070339"/>
    </source>
</evidence>